<organism evidence="1 2">
    <name type="scientific">[Candida] jaroonii</name>
    <dbReference type="NCBI Taxonomy" id="467808"/>
    <lineage>
        <taxon>Eukaryota</taxon>
        <taxon>Fungi</taxon>
        <taxon>Dikarya</taxon>
        <taxon>Ascomycota</taxon>
        <taxon>Saccharomycotina</taxon>
        <taxon>Pichiomycetes</taxon>
        <taxon>Debaryomycetaceae</taxon>
        <taxon>Yamadazyma</taxon>
    </lineage>
</organism>
<proteinExistence type="predicted"/>
<evidence type="ECO:0000313" key="1">
    <source>
        <dbReference type="EMBL" id="CAH6720246.1"/>
    </source>
</evidence>
<comment type="caution">
    <text evidence="1">The sequence shown here is derived from an EMBL/GenBank/DDBJ whole genome shotgun (WGS) entry which is preliminary data.</text>
</comment>
<reference evidence="1" key="1">
    <citation type="submission" date="2022-06" db="EMBL/GenBank/DDBJ databases">
        <authorList>
            <person name="Legras J.-L."/>
            <person name="Devillers H."/>
            <person name="Grondin C."/>
        </authorList>
    </citation>
    <scope>NUCLEOTIDE SEQUENCE</scope>
    <source>
        <strain evidence="1">CLIB 1444</strain>
    </source>
</reference>
<protein>
    <submittedName>
        <fullName evidence="1">Uncharacterized protein</fullName>
    </submittedName>
</protein>
<keyword evidence="2" id="KW-1185">Reference proteome</keyword>
<evidence type="ECO:0000313" key="2">
    <source>
        <dbReference type="Proteomes" id="UP001152531"/>
    </source>
</evidence>
<gene>
    <name evidence="1" type="ORF">CLIB1444_03S07646</name>
</gene>
<accession>A0ACA9Y6H8</accession>
<name>A0ACA9Y6H8_9ASCO</name>
<dbReference type="Proteomes" id="UP001152531">
    <property type="component" value="Unassembled WGS sequence"/>
</dbReference>
<dbReference type="EMBL" id="CALSDN010000003">
    <property type="protein sequence ID" value="CAH6720246.1"/>
    <property type="molecule type" value="Genomic_DNA"/>
</dbReference>
<sequence length="320" mass="35668">MINWIFFLLITVTFGKTILLTNDDGWTSTDIRTLYRDLKKAGHDVIMVAPVSQRSGFAGQFVVPTSNKLETDGEFSYVKSGAPAWDYDKQANDTNIWYFNGTPSSVVAFAFEYLLPTKFPDTTVDLVVGGVNQGPNLSPGFYTASGTNAACYSSIYRGYPAISFSGYAYQYNNSFFKDSMDTDDMNPANIYSKLAIDLIEKVLESGLPELTGLNVNFPAAGHLNENCTEPEWVKTRVLNKNIFSQNLQYDTETNTFDVKYSTFQNIETDCKDGDSVCGLDGEFDVYNKQNCQTTISVFTVDNTIDSTTNDKVYSSIEDLF</sequence>